<organism evidence="1 2">
    <name type="scientific">Anopheles christyi</name>
    <dbReference type="NCBI Taxonomy" id="43041"/>
    <lineage>
        <taxon>Eukaryota</taxon>
        <taxon>Metazoa</taxon>
        <taxon>Ecdysozoa</taxon>
        <taxon>Arthropoda</taxon>
        <taxon>Hexapoda</taxon>
        <taxon>Insecta</taxon>
        <taxon>Pterygota</taxon>
        <taxon>Neoptera</taxon>
        <taxon>Endopterygota</taxon>
        <taxon>Diptera</taxon>
        <taxon>Nematocera</taxon>
        <taxon>Culicoidea</taxon>
        <taxon>Culicidae</taxon>
        <taxon>Anophelinae</taxon>
        <taxon>Anopheles</taxon>
    </lineage>
</organism>
<protein>
    <submittedName>
        <fullName evidence="1">Uncharacterized protein</fullName>
    </submittedName>
</protein>
<name>A0A182KIF8_9DIPT</name>
<accession>A0A182KIF8</accession>
<reference evidence="2" key="1">
    <citation type="submission" date="2013-03" db="EMBL/GenBank/DDBJ databases">
        <title>The Genome Sequence of Anopheles christyi ACHKN1017.</title>
        <authorList>
            <consortium name="The Broad Institute Genomics Platform"/>
            <person name="Neafsey D.E."/>
            <person name="Besansky N."/>
            <person name="Walker B."/>
            <person name="Young S.K."/>
            <person name="Zeng Q."/>
            <person name="Gargeya S."/>
            <person name="Fitzgerald M."/>
            <person name="Haas B."/>
            <person name="Abouelleil A."/>
            <person name="Allen A.W."/>
            <person name="Alvarado L."/>
            <person name="Arachchi H.M."/>
            <person name="Berlin A.M."/>
            <person name="Chapman S.B."/>
            <person name="Gainer-Dewar J."/>
            <person name="Goldberg J."/>
            <person name="Griggs A."/>
            <person name="Gujja S."/>
            <person name="Hansen M."/>
            <person name="Howarth C."/>
            <person name="Imamovic A."/>
            <person name="Ireland A."/>
            <person name="Larimer J."/>
            <person name="McCowan C."/>
            <person name="Murphy C."/>
            <person name="Pearson M."/>
            <person name="Poon T.W."/>
            <person name="Priest M."/>
            <person name="Roberts A."/>
            <person name="Saif S."/>
            <person name="Shea T."/>
            <person name="Sisk P."/>
            <person name="Sykes S."/>
            <person name="Wortman J."/>
            <person name="Nusbaum C."/>
            <person name="Birren B."/>
        </authorList>
    </citation>
    <scope>NUCLEOTIDE SEQUENCE [LARGE SCALE GENOMIC DNA]</scope>
    <source>
        <strain evidence="2">ACHKN1017</strain>
    </source>
</reference>
<dbReference type="AlphaFoldDB" id="A0A182KIF8"/>
<dbReference type="EnsemblMetazoa" id="ACHR014239-RA">
    <property type="protein sequence ID" value="ACHR014239-PA"/>
    <property type="gene ID" value="ACHR014239"/>
</dbReference>
<evidence type="ECO:0000313" key="1">
    <source>
        <dbReference type="EnsemblMetazoa" id="ACHR014239-PA"/>
    </source>
</evidence>
<dbReference type="Proteomes" id="UP000075881">
    <property type="component" value="Unassembled WGS sequence"/>
</dbReference>
<sequence length="131" mass="14373">MSPSKKRPPRSGVTPPLKYTRSRSVVVRVVVVCFRTEQPLRGPLSVAAACDCFSSRALASFPGQWWRPVGRLRLRHGSQSTDGWSARACGIRAVCCSTGWAVHRRDSWRSCPSIRGSRRTPTLAAPPVSPS</sequence>
<evidence type="ECO:0000313" key="2">
    <source>
        <dbReference type="Proteomes" id="UP000075881"/>
    </source>
</evidence>
<keyword evidence="2" id="KW-1185">Reference proteome</keyword>
<proteinExistence type="predicted"/>
<reference evidence="1" key="2">
    <citation type="submission" date="2020-05" db="UniProtKB">
        <authorList>
            <consortium name="EnsemblMetazoa"/>
        </authorList>
    </citation>
    <scope>IDENTIFICATION</scope>
    <source>
        <strain evidence="1">ACHKN1017</strain>
    </source>
</reference>
<dbReference type="VEuPathDB" id="VectorBase:ACHR014239"/>